<dbReference type="Pfam" id="PF01420">
    <property type="entry name" value="Methylase_S"/>
    <property type="match status" value="2"/>
</dbReference>
<dbReference type="HOGENOM" id="CLU_021095_10_5_11"/>
<dbReference type="CDD" id="cd16961">
    <property type="entry name" value="RMtype1_S_TRD-CR_like"/>
    <property type="match status" value="1"/>
</dbReference>
<dbReference type="Proteomes" id="UP000003994">
    <property type="component" value="Unassembled WGS sequence"/>
</dbReference>
<dbReference type="RefSeq" id="WP_006680381.1">
    <property type="nucleotide sequence ID" value="NZ_JH815208.1"/>
</dbReference>
<dbReference type="InterPro" id="IPR052021">
    <property type="entry name" value="Type-I_RS_S_subunit"/>
</dbReference>
<dbReference type="InterPro" id="IPR044946">
    <property type="entry name" value="Restrct_endonuc_typeI_TRD_sf"/>
</dbReference>
<dbReference type="GO" id="GO:0009307">
    <property type="term" value="P:DNA restriction-modification system"/>
    <property type="evidence" value="ECO:0007669"/>
    <property type="project" value="UniProtKB-KW"/>
</dbReference>
<comment type="similarity">
    <text evidence="1">Belongs to the type-I restriction system S methylase family.</text>
</comment>
<comment type="caution">
    <text evidence="5">The sequence shown here is derived from an EMBL/GenBank/DDBJ whole genome shotgun (WGS) entry which is preliminary data.</text>
</comment>
<evidence type="ECO:0000313" key="6">
    <source>
        <dbReference type="Proteomes" id="UP000003994"/>
    </source>
</evidence>
<dbReference type="AlphaFoldDB" id="K0Z7U8"/>
<dbReference type="CDD" id="cd17266">
    <property type="entry name" value="RMtype1_S_Sau1132ORF3780P-TRD2-CR2_like"/>
    <property type="match status" value="1"/>
</dbReference>
<name>K0Z7U8_9ACTO</name>
<feature type="domain" description="Type I restriction modification DNA specificity" evidence="4">
    <location>
        <begin position="199"/>
        <end position="340"/>
    </location>
</feature>
<dbReference type="STRING" id="883077.HMPREF9241_00175"/>
<evidence type="ECO:0000313" key="5">
    <source>
        <dbReference type="EMBL" id="EJZ88314.1"/>
    </source>
</evidence>
<evidence type="ECO:0000256" key="2">
    <source>
        <dbReference type="ARBA" id="ARBA00022747"/>
    </source>
</evidence>
<evidence type="ECO:0000259" key="4">
    <source>
        <dbReference type="Pfam" id="PF01420"/>
    </source>
</evidence>
<evidence type="ECO:0000256" key="3">
    <source>
        <dbReference type="ARBA" id="ARBA00023125"/>
    </source>
</evidence>
<dbReference type="EMBL" id="AGWQ01000002">
    <property type="protein sequence ID" value="EJZ88314.1"/>
    <property type="molecule type" value="Genomic_DNA"/>
</dbReference>
<proteinExistence type="inferred from homology"/>
<sequence length="370" mass="40583">MSLHIDKGTWTGVKLGDVVRNVNESVKDPASIGIDRTIGLEHIESGNFEVQGYGTLDEGVSFTRRVRPGQVLFGKRRAYLRKVAVASFDAVCSGDILVFEPKDDRLDARFLPFLVSSDEFFDTALQTSAGSMSPRTSWKALAAYEFLLPPIEEQHRIADLLWAVKSHLATLKSQALILEATDTRNGFGKWLAERFRNAETAKFSELFQVSSGSFLPAKNFIEGQIPVYGGNGIAGYHGSSNTEADAIIIGRVGAYCGNVHKVEAPAWITDNALIVKIKNPELFVSLDYIALLLKLLGLNAYASQTAQPSLSGKTLAECRVPLVAIEEQFHIQEVLNFIQATQSAIEFESQNLASFAMEIQFSIFGGSDVR</sequence>
<evidence type="ECO:0000256" key="1">
    <source>
        <dbReference type="ARBA" id="ARBA00010923"/>
    </source>
</evidence>
<protein>
    <recommendedName>
        <fullName evidence="4">Type I restriction modification DNA specificity domain-containing protein</fullName>
    </recommendedName>
</protein>
<keyword evidence="6" id="KW-1185">Reference proteome</keyword>
<dbReference type="GO" id="GO:0003677">
    <property type="term" value="F:DNA binding"/>
    <property type="evidence" value="ECO:0007669"/>
    <property type="project" value="UniProtKB-KW"/>
</dbReference>
<dbReference type="InterPro" id="IPR000055">
    <property type="entry name" value="Restrct_endonuc_typeI_TRD"/>
</dbReference>
<accession>K0Z7U8</accession>
<reference evidence="5 6" key="1">
    <citation type="submission" date="2012-07" db="EMBL/GenBank/DDBJ databases">
        <title>The Genome Sequence of Actinomyces turicensis ACS-279-V-COL4.</title>
        <authorList>
            <consortium name="The Broad Institute Genome Sequencing Platform"/>
            <person name="Earl A."/>
            <person name="Ward D."/>
            <person name="Feldgarden M."/>
            <person name="Gevers D."/>
            <person name="Saerens B."/>
            <person name="Vaneechoutte M."/>
            <person name="Walker B."/>
            <person name="Young S.K."/>
            <person name="Zeng Q."/>
            <person name="Gargeya S."/>
            <person name="Fitzgerald M."/>
            <person name="Haas B."/>
            <person name="Abouelleil A."/>
            <person name="Alvarado L."/>
            <person name="Arachchi H.M."/>
            <person name="Berlin A."/>
            <person name="Chapman S.B."/>
            <person name="Goldberg J."/>
            <person name="Griggs A."/>
            <person name="Gujja S."/>
            <person name="Hansen M."/>
            <person name="Howarth C."/>
            <person name="Imamovic A."/>
            <person name="Larimer J."/>
            <person name="McCowen C."/>
            <person name="Montmayeur A."/>
            <person name="Murphy C."/>
            <person name="Neiman D."/>
            <person name="Pearson M."/>
            <person name="Priest M."/>
            <person name="Roberts A."/>
            <person name="Saif S."/>
            <person name="Shea T."/>
            <person name="Sisk P."/>
            <person name="Sykes S."/>
            <person name="Wortman J."/>
            <person name="Nusbaum C."/>
            <person name="Birren B."/>
        </authorList>
    </citation>
    <scope>NUCLEOTIDE SEQUENCE [LARGE SCALE GENOMIC DNA]</scope>
    <source>
        <strain evidence="5 6">ACS-279-V-Col4</strain>
    </source>
</reference>
<dbReference type="eggNOG" id="COG0732">
    <property type="taxonomic scope" value="Bacteria"/>
</dbReference>
<keyword evidence="2" id="KW-0680">Restriction system</keyword>
<organism evidence="5 6">
    <name type="scientific">Schaalia turicensis ACS-279-V-Col4</name>
    <dbReference type="NCBI Taxonomy" id="883077"/>
    <lineage>
        <taxon>Bacteria</taxon>
        <taxon>Bacillati</taxon>
        <taxon>Actinomycetota</taxon>
        <taxon>Actinomycetes</taxon>
        <taxon>Actinomycetales</taxon>
        <taxon>Actinomycetaceae</taxon>
        <taxon>Schaalia</taxon>
    </lineage>
</organism>
<dbReference type="PANTHER" id="PTHR30408:SF12">
    <property type="entry name" value="TYPE I RESTRICTION ENZYME MJAVIII SPECIFICITY SUBUNIT"/>
    <property type="match status" value="1"/>
</dbReference>
<feature type="domain" description="Type I restriction modification DNA specificity" evidence="4">
    <location>
        <begin position="69"/>
        <end position="166"/>
    </location>
</feature>
<gene>
    <name evidence="5" type="ORF">HMPREF9241_00175</name>
</gene>
<dbReference type="PATRIC" id="fig|883077.3.peg.168"/>
<dbReference type="PANTHER" id="PTHR30408">
    <property type="entry name" value="TYPE-1 RESTRICTION ENZYME ECOKI SPECIFICITY PROTEIN"/>
    <property type="match status" value="1"/>
</dbReference>
<dbReference type="SUPFAM" id="SSF116734">
    <property type="entry name" value="DNA methylase specificity domain"/>
    <property type="match status" value="2"/>
</dbReference>
<keyword evidence="3" id="KW-0238">DNA-binding</keyword>
<dbReference type="Gene3D" id="3.90.220.20">
    <property type="entry name" value="DNA methylase specificity domains"/>
    <property type="match status" value="2"/>
</dbReference>